<evidence type="ECO:0000256" key="3">
    <source>
        <dbReference type="ARBA" id="ARBA00023163"/>
    </source>
</evidence>
<dbReference type="PRINTS" id="PR00035">
    <property type="entry name" value="HTHGNTR"/>
</dbReference>
<dbReference type="PANTHER" id="PTHR43537:SF24">
    <property type="entry name" value="GLUCONATE OPERON TRANSCRIPTIONAL REPRESSOR"/>
    <property type="match status" value="1"/>
</dbReference>
<protein>
    <submittedName>
        <fullName evidence="6">DNA-binding transcriptional regulator, GntR family</fullName>
    </submittedName>
</protein>
<dbReference type="GO" id="GO:0003677">
    <property type="term" value="F:DNA binding"/>
    <property type="evidence" value="ECO:0007669"/>
    <property type="project" value="UniProtKB-KW"/>
</dbReference>
<feature type="region of interest" description="Disordered" evidence="4">
    <location>
        <begin position="225"/>
        <end position="266"/>
    </location>
</feature>
<dbReference type="SUPFAM" id="SSF48008">
    <property type="entry name" value="GntR ligand-binding domain-like"/>
    <property type="match status" value="1"/>
</dbReference>
<dbReference type="STRING" id="1120955.SAMN03080610_03579"/>
<dbReference type="RefSeq" id="WP_092816412.1">
    <property type="nucleotide sequence ID" value="NZ_FMVW01000012.1"/>
</dbReference>
<evidence type="ECO:0000256" key="1">
    <source>
        <dbReference type="ARBA" id="ARBA00023015"/>
    </source>
</evidence>
<evidence type="ECO:0000259" key="5">
    <source>
        <dbReference type="PROSITE" id="PS50949"/>
    </source>
</evidence>
<feature type="domain" description="HTH gntR-type" evidence="5">
    <location>
        <begin position="13"/>
        <end position="80"/>
    </location>
</feature>
<dbReference type="SMART" id="SM00895">
    <property type="entry name" value="FCD"/>
    <property type="match status" value="1"/>
</dbReference>
<evidence type="ECO:0000313" key="7">
    <source>
        <dbReference type="Proteomes" id="UP000199347"/>
    </source>
</evidence>
<name>A0A1G5PAR4_AFIMA</name>
<dbReference type="Pfam" id="PF00392">
    <property type="entry name" value="GntR"/>
    <property type="match status" value="1"/>
</dbReference>
<proteinExistence type="predicted"/>
<organism evidence="6 7">
    <name type="scientific">Afifella marina DSM 2698</name>
    <dbReference type="NCBI Taxonomy" id="1120955"/>
    <lineage>
        <taxon>Bacteria</taxon>
        <taxon>Pseudomonadati</taxon>
        <taxon>Pseudomonadota</taxon>
        <taxon>Alphaproteobacteria</taxon>
        <taxon>Hyphomicrobiales</taxon>
        <taxon>Afifellaceae</taxon>
        <taxon>Afifella</taxon>
    </lineage>
</organism>
<dbReference type="Pfam" id="PF07729">
    <property type="entry name" value="FCD"/>
    <property type="match status" value="1"/>
</dbReference>
<dbReference type="InterPro" id="IPR000524">
    <property type="entry name" value="Tscrpt_reg_HTH_GntR"/>
</dbReference>
<keyword evidence="3" id="KW-0804">Transcription</keyword>
<dbReference type="AlphaFoldDB" id="A0A1G5PAR4"/>
<evidence type="ECO:0000256" key="2">
    <source>
        <dbReference type="ARBA" id="ARBA00023125"/>
    </source>
</evidence>
<gene>
    <name evidence="6" type="ORF">SAMN03080610_03579</name>
</gene>
<sequence>MLTKIVSDVESSTPLRARLTERLREAIASGELPPGTPLRERHLCQALGISRTSLREALRALESEGLAVSVPHKGAIVAPCGRKEAEDIYATRAVLEGLLAAQFAEKASKTARVELRHIADELAEIEPPLDGPRFFEIAGRFGATIMEGAGNRLAASALSSIYLRQRQLRAAGVGGERYMEECLRGMAEISSAIGRRDAMAAEAACHRHCANLLRIALSCLAEKSGSRSASSDARKLSAGPRNDAAEADDADRESLPAGHSDVDEIA</sequence>
<dbReference type="Gene3D" id="1.10.10.10">
    <property type="entry name" value="Winged helix-like DNA-binding domain superfamily/Winged helix DNA-binding domain"/>
    <property type="match status" value="1"/>
</dbReference>
<dbReference type="InterPro" id="IPR011711">
    <property type="entry name" value="GntR_C"/>
</dbReference>
<keyword evidence="1" id="KW-0805">Transcription regulation</keyword>
<dbReference type="InterPro" id="IPR036390">
    <property type="entry name" value="WH_DNA-bd_sf"/>
</dbReference>
<dbReference type="InterPro" id="IPR036388">
    <property type="entry name" value="WH-like_DNA-bd_sf"/>
</dbReference>
<keyword evidence="2 6" id="KW-0238">DNA-binding</keyword>
<evidence type="ECO:0000313" key="6">
    <source>
        <dbReference type="EMBL" id="SCZ46161.1"/>
    </source>
</evidence>
<dbReference type="SMART" id="SM00345">
    <property type="entry name" value="HTH_GNTR"/>
    <property type="match status" value="1"/>
</dbReference>
<dbReference type="SUPFAM" id="SSF46785">
    <property type="entry name" value="Winged helix' DNA-binding domain"/>
    <property type="match status" value="1"/>
</dbReference>
<accession>A0A1G5PAR4</accession>
<dbReference type="EMBL" id="FMVW01000012">
    <property type="protein sequence ID" value="SCZ46161.1"/>
    <property type="molecule type" value="Genomic_DNA"/>
</dbReference>
<reference evidence="6 7" key="1">
    <citation type="submission" date="2016-10" db="EMBL/GenBank/DDBJ databases">
        <authorList>
            <person name="de Groot N.N."/>
        </authorList>
    </citation>
    <scope>NUCLEOTIDE SEQUENCE [LARGE SCALE GENOMIC DNA]</scope>
    <source>
        <strain evidence="6 7">DSM 2698</strain>
    </source>
</reference>
<dbReference type="InterPro" id="IPR008920">
    <property type="entry name" value="TF_FadR/GntR_C"/>
</dbReference>
<dbReference type="Gene3D" id="1.20.120.530">
    <property type="entry name" value="GntR ligand-binding domain-like"/>
    <property type="match status" value="1"/>
</dbReference>
<dbReference type="PROSITE" id="PS50949">
    <property type="entry name" value="HTH_GNTR"/>
    <property type="match status" value="1"/>
</dbReference>
<dbReference type="CDD" id="cd07377">
    <property type="entry name" value="WHTH_GntR"/>
    <property type="match status" value="1"/>
</dbReference>
<dbReference type="OrthoDB" id="7846328at2"/>
<evidence type="ECO:0000256" key="4">
    <source>
        <dbReference type="SAM" id="MobiDB-lite"/>
    </source>
</evidence>
<dbReference type="PANTHER" id="PTHR43537">
    <property type="entry name" value="TRANSCRIPTIONAL REGULATOR, GNTR FAMILY"/>
    <property type="match status" value="1"/>
</dbReference>
<dbReference type="GO" id="GO:0003700">
    <property type="term" value="F:DNA-binding transcription factor activity"/>
    <property type="evidence" value="ECO:0007669"/>
    <property type="project" value="InterPro"/>
</dbReference>
<dbReference type="Proteomes" id="UP000199347">
    <property type="component" value="Unassembled WGS sequence"/>
</dbReference>
<keyword evidence="7" id="KW-1185">Reference proteome</keyword>